<dbReference type="EMBL" id="JAAXOU010000022">
    <property type="protein sequence ID" value="NKY13350.1"/>
    <property type="molecule type" value="Genomic_DNA"/>
</dbReference>
<dbReference type="RefSeq" id="WP_168437622.1">
    <property type="nucleotide sequence ID" value="NZ_JAAXOU010000022.1"/>
</dbReference>
<dbReference type="Pfam" id="PF26137">
    <property type="entry name" value="Toxin_SdpC"/>
    <property type="match status" value="1"/>
</dbReference>
<dbReference type="Proteomes" id="UP000570003">
    <property type="component" value="Unassembled WGS sequence"/>
</dbReference>
<evidence type="ECO:0000313" key="3">
    <source>
        <dbReference type="EMBL" id="NKY13350.1"/>
    </source>
</evidence>
<evidence type="ECO:0008006" key="5">
    <source>
        <dbReference type="Google" id="ProtNLM"/>
    </source>
</evidence>
<gene>
    <name evidence="3" type="ORF">HGA06_03945</name>
</gene>
<keyword evidence="1" id="KW-0812">Transmembrane</keyword>
<reference evidence="3 4" key="1">
    <citation type="submission" date="2020-04" db="EMBL/GenBank/DDBJ databases">
        <title>MicrobeNet Type strains.</title>
        <authorList>
            <person name="Nicholson A.C."/>
        </authorList>
    </citation>
    <scope>NUCLEOTIDE SEQUENCE [LARGE SCALE GENOMIC DNA]</scope>
    <source>
        <strain evidence="3 4">DSM 40738</strain>
    </source>
</reference>
<name>A0AA44DBJ6_STRE0</name>
<accession>A0AA44DBJ6</accession>
<evidence type="ECO:0000256" key="1">
    <source>
        <dbReference type="SAM" id="Phobius"/>
    </source>
</evidence>
<keyword evidence="4" id="KW-1185">Reference proteome</keyword>
<evidence type="ECO:0000256" key="2">
    <source>
        <dbReference type="SAM" id="SignalP"/>
    </source>
</evidence>
<protein>
    <recommendedName>
        <fullName evidence="5">Sporulation protein</fullName>
    </recommendedName>
</protein>
<feature type="chain" id="PRO_5041323646" description="Sporulation protein" evidence="2">
    <location>
        <begin position="21"/>
        <end position="176"/>
    </location>
</feature>
<proteinExistence type="predicted"/>
<keyword evidence="2" id="KW-0732">Signal</keyword>
<organism evidence="3 4">
    <name type="scientific">Streptomyces somaliensis (strain ATCC 33201 / DSM 40738 / JCM 12659 / KCTC 9044 / NCTC 11332 / NRRL B-12077 / IP 733)</name>
    <dbReference type="NCBI Taxonomy" id="1134445"/>
    <lineage>
        <taxon>Bacteria</taxon>
        <taxon>Bacillati</taxon>
        <taxon>Actinomycetota</taxon>
        <taxon>Actinomycetes</taxon>
        <taxon>Kitasatosporales</taxon>
        <taxon>Streptomycetaceae</taxon>
        <taxon>Streptomyces</taxon>
    </lineage>
</organism>
<comment type="caution">
    <text evidence="3">The sequence shown here is derived from an EMBL/GenBank/DDBJ whole genome shotgun (WGS) entry which is preliminary data.</text>
</comment>
<keyword evidence="1" id="KW-1133">Transmembrane helix</keyword>
<sequence length="176" mass="18399">MLVWLVATAVLAVGVSVADAAQPPPVPAGAGAAGAKPLETDARTVFRGVFFAQGPVGEMLRTGSVDPAGRDRVAAEELMDLLDDRYPGTVRSVGDAIATRHPQKADAALTVAAHRLRRVTGGGGSSSLTSPRCLALAVAVWYAGAFWTLFWLPAAATPENRLKRERAVAKMITAIR</sequence>
<feature type="signal peptide" evidence="2">
    <location>
        <begin position="1"/>
        <end position="20"/>
    </location>
</feature>
<keyword evidence="1" id="KW-0472">Membrane</keyword>
<evidence type="ECO:0000313" key="4">
    <source>
        <dbReference type="Proteomes" id="UP000570003"/>
    </source>
</evidence>
<dbReference type="InterPro" id="IPR023888">
    <property type="entry name" value="SdpC-like"/>
</dbReference>
<feature type="transmembrane region" description="Helical" evidence="1">
    <location>
        <begin position="134"/>
        <end position="156"/>
    </location>
</feature>
<dbReference type="AlphaFoldDB" id="A0AA44DBJ6"/>